<evidence type="ECO:0000256" key="4">
    <source>
        <dbReference type="ARBA" id="ARBA00005028"/>
    </source>
</evidence>
<dbReference type="OrthoDB" id="9779408at2"/>
<dbReference type="GO" id="GO:0006006">
    <property type="term" value="P:glucose metabolic process"/>
    <property type="evidence" value="ECO:0007669"/>
    <property type="project" value="TreeGrafter"/>
</dbReference>
<feature type="chain" id="PRO_5018784734" description="Aldose 1-epimerase" evidence="18">
    <location>
        <begin position="23"/>
        <end position="389"/>
    </location>
</feature>
<dbReference type="InterPro" id="IPR047215">
    <property type="entry name" value="Galactose_mutarotase-like"/>
</dbReference>
<comment type="cofactor">
    <cofactor evidence="2">
        <name>Ca(2+)</name>
        <dbReference type="ChEBI" id="CHEBI:29108"/>
    </cofactor>
</comment>
<feature type="binding site" evidence="16">
    <location>
        <position position="285"/>
    </location>
    <ligand>
        <name>beta-D-galactose</name>
        <dbReference type="ChEBI" id="CHEBI:27667"/>
    </ligand>
</feature>
<dbReference type="GO" id="GO:0005737">
    <property type="term" value="C:cytoplasm"/>
    <property type="evidence" value="ECO:0007669"/>
    <property type="project" value="UniProtKB-SubCell"/>
</dbReference>
<reference evidence="19 20" key="1">
    <citation type="submission" date="2018-06" db="EMBL/GenBank/DDBJ databases">
        <title>Pedobacter endophyticus sp. nov., an endophytic bacterium isolated from a leaf of Triticum aestivum.</title>
        <authorList>
            <person name="Zhang L."/>
        </authorList>
    </citation>
    <scope>NUCLEOTIDE SEQUENCE [LARGE SCALE GENOMIC DNA]</scope>
    <source>
        <strain evidence="19 20">CM134L-2</strain>
    </source>
</reference>
<dbReference type="SUPFAM" id="SSF74650">
    <property type="entry name" value="Galactose mutarotase-like"/>
    <property type="match status" value="1"/>
</dbReference>
<dbReference type="EC" id="5.1.3.3" evidence="7 14"/>
<accession>A0A3S4RN29</accession>
<evidence type="ECO:0000256" key="13">
    <source>
        <dbReference type="ARBA" id="ARBA00023277"/>
    </source>
</evidence>
<feature type="active site" description="Proton donor" evidence="15">
    <location>
        <position position="213"/>
    </location>
</feature>
<dbReference type="CDD" id="cd09019">
    <property type="entry name" value="galactose_mutarotase_like"/>
    <property type="match status" value="1"/>
</dbReference>
<dbReference type="InterPro" id="IPR014718">
    <property type="entry name" value="GH-type_carb-bd"/>
</dbReference>
<evidence type="ECO:0000256" key="10">
    <source>
        <dbReference type="ARBA" id="ARBA00022553"/>
    </source>
</evidence>
<keyword evidence="12 14" id="KW-0413">Isomerase</keyword>
<evidence type="ECO:0000256" key="14">
    <source>
        <dbReference type="PIRNR" id="PIRNR005096"/>
    </source>
</evidence>
<feature type="active site" description="Proton acceptor" evidence="15">
    <location>
        <position position="350"/>
    </location>
</feature>
<dbReference type="NCBIfam" id="NF008277">
    <property type="entry name" value="PRK11055.1"/>
    <property type="match status" value="1"/>
</dbReference>
<sequence length="389" mass="42651">MIKPTLNYLAALCLLFSCTANQKEEKTDLENKSQEVQLDTSAYLAKVQGKETKLFQLTNKNGAKLYVTNYGARVVALIVPNRAGEFTDVVLGYDSLKSFQKKGEPFFGAIIGRYGNRIAKGKFSLAGKSYQLQLNDGVNTLHGGTDGFYAKVWEAKQLDQQQIEMSYLSKDGEAGYPGNVNVKVVYTLADDNSLKIDYSATTDKETILNLTNHAYFNLNGEGNGTILDHELTIAADGYTPVDKTLIPTGKIEPVKGTPFDFTTAKVIGKDIEAANEQLKSGKGYDHNFVLNKNDGSSPVAIVKSPKTGIVMEVYTTEPGLQFYSGNFLTGVDKDGKGGKSYPFRSAFCLETQHFPDSPNQPNFPSTVLKPGQTYSTSTTYKFEVDKTKD</sequence>
<feature type="binding site" evidence="17">
    <location>
        <begin position="116"/>
        <end position="117"/>
    </location>
    <ligand>
        <name>beta-D-galactose</name>
        <dbReference type="ChEBI" id="CHEBI:27667"/>
    </ligand>
</feature>
<evidence type="ECO:0000256" key="6">
    <source>
        <dbReference type="ARBA" id="ARBA00011245"/>
    </source>
</evidence>
<evidence type="ECO:0000256" key="2">
    <source>
        <dbReference type="ARBA" id="ARBA00001913"/>
    </source>
</evidence>
<dbReference type="PANTHER" id="PTHR10091:SF0">
    <property type="entry name" value="GALACTOSE MUTAROTASE"/>
    <property type="match status" value="1"/>
</dbReference>
<dbReference type="Gene3D" id="2.70.98.10">
    <property type="match status" value="1"/>
</dbReference>
<evidence type="ECO:0000256" key="16">
    <source>
        <dbReference type="PIRSR" id="PIRSR005096-2"/>
    </source>
</evidence>
<dbReference type="InterPro" id="IPR018052">
    <property type="entry name" value="Ald1_epimerase_CS"/>
</dbReference>
<dbReference type="InterPro" id="IPR015443">
    <property type="entry name" value="Aldose_1-epimerase"/>
</dbReference>
<dbReference type="PROSITE" id="PS00545">
    <property type="entry name" value="ALDOSE_1_EPIMERASE"/>
    <property type="match status" value="1"/>
</dbReference>
<keyword evidence="18" id="KW-0732">Signal</keyword>
<evidence type="ECO:0000256" key="3">
    <source>
        <dbReference type="ARBA" id="ARBA00004496"/>
    </source>
</evidence>
<proteinExistence type="inferred from homology"/>
<dbReference type="AlphaFoldDB" id="A0A3S4RN29"/>
<comment type="catalytic activity">
    <reaction evidence="1 14">
        <text>alpha-D-glucose = beta-D-glucose</text>
        <dbReference type="Rhea" id="RHEA:10264"/>
        <dbReference type="ChEBI" id="CHEBI:15903"/>
        <dbReference type="ChEBI" id="CHEBI:17925"/>
        <dbReference type="EC" id="5.1.3.3"/>
    </reaction>
</comment>
<evidence type="ECO:0000256" key="11">
    <source>
        <dbReference type="ARBA" id="ARBA00022837"/>
    </source>
</evidence>
<evidence type="ECO:0000256" key="18">
    <source>
        <dbReference type="SAM" id="SignalP"/>
    </source>
</evidence>
<dbReference type="FunFam" id="2.70.98.10:FF:000003">
    <property type="entry name" value="Aldose 1-epimerase"/>
    <property type="match status" value="1"/>
</dbReference>
<dbReference type="PANTHER" id="PTHR10091">
    <property type="entry name" value="ALDOSE-1-EPIMERASE"/>
    <property type="match status" value="1"/>
</dbReference>
<evidence type="ECO:0000256" key="1">
    <source>
        <dbReference type="ARBA" id="ARBA00001614"/>
    </source>
</evidence>
<keyword evidence="10" id="KW-0597">Phosphoprotein</keyword>
<evidence type="ECO:0000256" key="5">
    <source>
        <dbReference type="ARBA" id="ARBA00006206"/>
    </source>
</evidence>
<evidence type="ECO:0000256" key="12">
    <source>
        <dbReference type="ARBA" id="ARBA00023235"/>
    </source>
</evidence>
<evidence type="ECO:0000256" key="8">
    <source>
        <dbReference type="ARBA" id="ARBA00014165"/>
    </source>
</evidence>
<dbReference type="GO" id="GO:0004034">
    <property type="term" value="F:aldose 1-epimerase activity"/>
    <property type="evidence" value="ECO:0007669"/>
    <property type="project" value="UniProtKB-EC"/>
</dbReference>
<dbReference type="GO" id="GO:0033499">
    <property type="term" value="P:galactose catabolic process via UDP-galactose, Leloir pathway"/>
    <property type="evidence" value="ECO:0007669"/>
    <property type="project" value="TreeGrafter"/>
</dbReference>
<dbReference type="GO" id="GO:0030246">
    <property type="term" value="F:carbohydrate binding"/>
    <property type="evidence" value="ECO:0007669"/>
    <property type="project" value="InterPro"/>
</dbReference>
<evidence type="ECO:0000313" key="19">
    <source>
        <dbReference type="EMBL" id="RWU04261.1"/>
    </source>
</evidence>
<protein>
    <recommendedName>
        <fullName evidence="8 14">Aldose 1-epimerase</fullName>
        <ecNumber evidence="7 14">5.1.3.3</ecNumber>
    </recommendedName>
</protein>
<comment type="subunit">
    <text evidence="6">Monomer.</text>
</comment>
<keyword evidence="13 14" id="KW-0119">Carbohydrate metabolism</keyword>
<evidence type="ECO:0000313" key="20">
    <source>
        <dbReference type="Proteomes" id="UP000284120"/>
    </source>
</evidence>
<keyword evidence="20" id="KW-1185">Reference proteome</keyword>
<comment type="pathway">
    <text evidence="4 14">Carbohydrate metabolism; hexose metabolism.</text>
</comment>
<comment type="subcellular location">
    <subcellularLocation>
        <location evidence="3">Cytoplasm</location>
    </subcellularLocation>
</comment>
<evidence type="ECO:0000256" key="15">
    <source>
        <dbReference type="PIRSR" id="PIRSR005096-1"/>
    </source>
</evidence>
<evidence type="ECO:0000256" key="7">
    <source>
        <dbReference type="ARBA" id="ARBA00013185"/>
    </source>
</evidence>
<dbReference type="Proteomes" id="UP000284120">
    <property type="component" value="Unassembled WGS sequence"/>
</dbReference>
<dbReference type="PROSITE" id="PS51257">
    <property type="entry name" value="PROKAR_LIPOPROTEIN"/>
    <property type="match status" value="1"/>
</dbReference>
<dbReference type="EMBL" id="SAYW01000007">
    <property type="protein sequence ID" value="RWU04261.1"/>
    <property type="molecule type" value="Genomic_DNA"/>
</dbReference>
<dbReference type="InterPro" id="IPR008183">
    <property type="entry name" value="Aldose_1/G6P_1-epimerase"/>
</dbReference>
<gene>
    <name evidence="19" type="ORF">DPV69_18205</name>
</gene>
<feature type="signal peptide" evidence="18">
    <location>
        <begin position="1"/>
        <end position="22"/>
    </location>
</feature>
<dbReference type="RefSeq" id="WP_113648857.1">
    <property type="nucleotide sequence ID" value="NZ_QMHN01000007.1"/>
</dbReference>
<dbReference type="Pfam" id="PF01263">
    <property type="entry name" value="Aldose_epim"/>
    <property type="match status" value="1"/>
</dbReference>
<comment type="caution">
    <text evidence="19">The sequence shown here is derived from an EMBL/GenBank/DDBJ whole genome shotgun (WGS) entry which is preliminary data.</text>
</comment>
<feature type="binding site" evidence="17">
    <location>
        <begin position="213"/>
        <end position="215"/>
    </location>
    <ligand>
        <name>beta-D-galactose</name>
        <dbReference type="ChEBI" id="CHEBI:27667"/>
    </ligand>
</feature>
<comment type="similarity">
    <text evidence="5 14">Belongs to the aldose epimerase family.</text>
</comment>
<dbReference type="InterPro" id="IPR011013">
    <property type="entry name" value="Gal_mutarotase_sf_dom"/>
</dbReference>
<dbReference type="UniPathway" id="UPA00242"/>
<organism evidence="19 20">
    <name type="scientific">Pedobacter chitinilyticus</name>
    <dbReference type="NCBI Taxonomy" id="2233776"/>
    <lineage>
        <taxon>Bacteria</taxon>
        <taxon>Pseudomonadati</taxon>
        <taxon>Bacteroidota</taxon>
        <taxon>Sphingobacteriia</taxon>
        <taxon>Sphingobacteriales</taxon>
        <taxon>Sphingobacteriaceae</taxon>
        <taxon>Pedobacter</taxon>
    </lineage>
</organism>
<keyword evidence="9" id="KW-0963">Cytoplasm</keyword>
<name>A0A3S4RN29_9SPHI</name>
<evidence type="ECO:0000256" key="9">
    <source>
        <dbReference type="ARBA" id="ARBA00022490"/>
    </source>
</evidence>
<keyword evidence="11" id="KW-0106">Calcium</keyword>
<dbReference type="PIRSF" id="PIRSF005096">
    <property type="entry name" value="GALM"/>
    <property type="match status" value="1"/>
</dbReference>
<evidence type="ECO:0000256" key="17">
    <source>
        <dbReference type="PIRSR" id="PIRSR005096-3"/>
    </source>
</evidence>